<evidence type="ECO:0000313" key="2">
    <source>
        <dbReference type="EMBL" id="GAH81897.1"/>
    </source>
</evidence>
<dbReference type="InterPro" id="IPR054545">
    <property type="entry name" value="ApeI-like"/>
</dbReference>
<name>X1IJL2_9ZZZZ</name>
<evidence type="ECO:0000259" key="1">
    <source>
        <dbReference type="Pfam" id="PF22818"/>
    </source>
</evidence>
<proteinExistence type="predicted"/>
<sequence length="109" mass="11286">MIVTALSIAADHPAYAGHFPGNPVLPGVVLLDATIDALEKAGKGPPGYWEVSNAKFQSAVRPGEALTLHHETLPNGSIRFAIRTPDRAVANGLIIPSPAPSGNGRGEQS</sequence>
<comment type="caution">
    <text evidence="2">The sequence shown here is derived from an EMBL/GenBank/DDBJ whole genome shotgun (WGS) entry which is preliminary data.</text>
</comment>
<dbReference type="EMBL" id="BARU01036871">
    <property type="protein sequence ID" value="GAH81897.1"/>
    <property type="molecule type" value="Genomic_DNA"/>
</dbReference>
<dbReference type="SUPFAM" id="SSF54637">
    <property type="entry name" value="Thioesterase/thiol ester dehydrase-isomerase"/>
    <property type="match status" value="1"/>
</dbReference>
<dbReference type="AlphaFoldDB" id="X1IJL2"/>
<reference evidence="2" key="1">
    <citation type="journal article" date="2014" name="Front. Microbiol.">
        <title>High frequency of phylogenetically diverse reductive dehalogenase-homologous genes in deep subseafloor sedimentary metagenomes.</title>
        <authorList>
            <person name="Kawai M."/>
            <person name="Futagami T."/>
            <person name="Toyoda A."/>
            <person name="Takaki Y."/>
            <person name="Nishi S."/>
            <person name="Hori S."/>
            <person name="Arai W."/>
            <person name="Tsubouchi T."/>
            <person name="Morono Y."/>
            <person name="Uchiyama I."/>
            <person name="Ito T."/>
            <person name="Fujiyama A."/>
            <person name="Inagaki F."/>
            <person name="Takami H."/>
        </authorList>
    </citation>
    <scope>NUCLEOTIDE SEQUENCE</scope>
    <source>
        <strain evidence="2">Expedition CK06-06</strain>
    </source>
</reference>
<protein>
    <recommendedName>
        <fullName evidence="1">ApeI dehydratase-like domain-containing protein</fullName>
    </recommendedName>
</protein>
<organism evidence="2">
    <name type="scientific">marine sediment metagenome</name>
    <dbReference type="NCBI Taxonomy" id="412755"/>
    <lineage>
        <taxon>unclassified sequences</taxon>
        <taxon>metagenomes</taxon>
        <taxon>ecological metagenomes</taxon>
    </lineage>
</organism>
<gene>
    <name evidence="2" type="ORF">S03H2_57516</name>
</gene>
<dbReference type="InterPro" id="IPR029069">
    <property type="entry name" value="HotDog_dom_sf"/>
</dbReference>
<dbReference type="Gene3D" id="3.10.129.10">
    <property type="entry name" value="Hotdog Thioesterase"/>
    <property type="match status" value="1"/>
</dbReference>
<dbReference type="Pfam" id="PF22818">
    <property type="entry name" value="ApeI-like"/>
    <property type="match status" value="1"/>
</dbReference>
<accession>X1IJL2</accession>
<feature type="domain" description="ApeI dehydratase-like" evidence="1">
    <location>
        <begin position="3"/>
        <end position="92"/>
    </location>
</feature>